<dbReference type="Pfam" id="PF01029">
    <property type="entry name" value="NusB"/>
    <property type="match status" value="1"/>
</dbReference>
<feature type="binding site" evidence="13">
    <location>
        <position position="335"/>
    </location>
    <ligand>
        <name>S-adenosyl-L-methionine</name>
        <dbReference type="ChEBI" id="CHEBI:59789"/>
    </ligand>
</feature>
<feature type="domain" description="SAM-dependent MTase RsmB/NOP-type" evidence="14">
    <location>
        <begin position="173"/>
        <end position="449"/>
    </location>
</feature>
<keyword evidence="4" id="KW-0963">Cytoplasm</keyword>
<dbReference type="PRINTS" id="PR02008">
    <property type="entry name" value="RCMTFAMILY"/>
</dbReference>
<dbReference type="Gene3D" id="3.30.70.1170">
    <property type="entry name" value="Sun protein, domain 3"/>
    <property type="match status" value="1"/>
</dbReference>
<sequence>MKTDLKTTPRFLAVDLLTRVAKQGTYSNIALNQVIKNNHMEVRDAHLLTQLVYGVIQRRLTLEYWLAPFVKNPAKMDNWVQELLLSAIYQMHYLDKIPTRAIFNESIEIAKRKGHAGTRKFVTGVLHAIEREGIRPISDIKDDIERLSIESSTPVWLVNELIKQVGLEKTTHMLASINEAPDQSVRVNTTKATVEEVIEKMEAEGFDVKRSQVSPVGLLVTNGFAPDSGVYHDGLITIQDESAMLVADAMNIQPGDKVLDACAAPGGKTTHIASFLDESLFGEVVGLDIHAHKVKLIGDNARRLGLSSVVEEMVLDARLISEEFDNEYFDSILVDAPCSGIGLLRRKPEIKYEKTLADSNNLQKIQLAILDKVAPTLKNGGRLTYSTCTILDIENKDVVKQFVETHPEFKVIETPTALALKEDRDDKELTIYPDDYHSDGFFITCLEKQL</sequence>
<keyword evidence="7 13" id="KW-0808">Transferase</keyword>
<comment type="function">
    <text evidence="1">Specifically methylates the cytosine at position 967 (m5C967) of 16S rRNA.</text>
</comment>
<keyword evidence="16" id="KW-1185">Reference proteome</keyword>
<dbReference type="FunFam" id="1.10.940.10:FF:000006">
    <property type="entry name" value="16S rRNA (Cytosine(967)-C(5))-methyltransferase RsmB"/>
    <property type="match status" value="1"/>
</dbReference>
<evidence type="ECO:0000256" key="12">
    <source>
        <dbReference type="ARBA" id="ARBA00047283"/>
    </source>
</evidence>
<dbReference type="PROSITE" id="PS51686">
    <property type="entry name" value="SAM_MT_RSMB_NOP"/>
    <property type="match status" value="1"/>
</dbReference>
<dbReference type="Pfam" id="PF01189">
    <property type="entry name" value="Methyltr_RsmB-F"/>
    <property type="match status" value="1"/>
</dbReference>
<dbReference type="NCBIfam" id="NF011494">
    <property type="entry name" value="PRK14902.1"/>
    <property type="match status" value="1"/>
</dbReference>
<organism evidence="15 16">
    <name type="scientific">Dellaglioa algida DSM 15638</name>
    <dbReference type="NCBI Taxonomy" id="1423719"/>
    <lineage>
        <taxon>Bacteria</taxon>
        <taxon>Bacillati</taxon>
        <taxon>Bacillota</taxon>
        <taxon>Bacilli</taxon>
        <taxon>Lactobacillales</taxon>
        <taxon>Lactobacillaceae</taxon>
        <taxon>Dellaglioa</taxon>
    </lineage>
</organism>
<dbReference type="PATRIC" id="fig|1423719.4.peg.128"/>
<dbReference type="SUPFAM" id="SSF48013">
    <property type="entry name" value="NusB-like"/>
    <property type="match status" value="1"/>
</dbReference>
<evidence type="ECO:0000256" key="8">
    <source>
        <dbReference type="ARBA" id="ARBA00022691"/>
    </source>
</evidence>
<keyword evidence="6 13" id="KW-0489">Methyltransferase</keyword>
<dbReference type="CDD" id="cd02440">
    <property type="entry name" value="AdoMet_MTases"/>
    <property type="match status" value="1"/>
</dbReference>
<dbReference type="PANTHER" id="PTHR22807:SF53">
    <property type="entry name" value="RIBOSOMAL RNA SMALL SUBUNIT METHYLTRANSFERASE B-RELATED"/>
    <property type="match status" value="1"/>
</dbReference>
<evidence type="ECO:0000256" key="9">
    <source>
        <dbReference type="ARBA" id="ARBA00022884"/>
    </source>
</evidence>
<dbReference type="RefSeq" id="WP_057973448.1">
    <property type="nucleotide sequence ID" value="NZ_AZDI01000001.1"/>
</dbReference>
<evidence type="ECO:0000256" key="5">
    <source>
        <dbReference type="ARBA" id="ARBA00022552"/>
    </source>
</evidence>
<keyword evidence="9 13" id="KW-0694">RNA-binding</keyword>
<feature type="binding site" evidence="13">
    <location>
        <position position="288"/>
    </location>
    <ligand>
        <name>S-adenosyl-L-methionine</name>
        <dbReference type="ChEBI" id="CHEBI:59789"/>
    </ligand>
</feature>
<keyword evidence="5" id="KW-0698">rRNA processing</keyword>
<dbReference type="InterPro" id="IPR029063">
    <property type="entry name" value="SAM-dependent_MTases_sf"/>
</dbReference>
<dbReference type="InterPro" id="IPR049560">
    <property type="entry name" value="MeTrfase_RsmB-F_NOP2_cat"/>
</dbReference>
<dbReference type="AlphaFoldDB" id="A0A0R1HUU8"/>
<comment type="subcellular location">
    <subcellularLocation>
        <location evidence="2">Cytoplasm</location>
    </subcellularLocation>
</comment>
<dbReference type="STRING" id="1423719.FC66_GL000126"/>
<proteinExistence type="inferred from homology"/>
<dbReference type="GO" id="GO:0008649">
    <property type="term" value="F:rRNA methyltransferase activity"/>
    <property type="evidence" value="ECO:0007669"/>
    <property type="project" value="InterPro"/>
</dbReference>
<feature type="binding site" evidence="13">
    <location>
        <begin position="262"/>
        <end position="268"/>
    </location>
    <ligand>
        <name>S-adenosyl-L-methionine</name>
        <dbReference type="ChEBI" id="CHEBI:59789"/>
    </ligand>
</feature>
<dbReference type="SUPFAM" id="SSF53335">
    <property type="entry name" value="S-adenosyl-L-methionine-dependent methyltransferases"/>
    <property type="match status" value="1"/>
</dbReference>
<dbReference type="EC" id="2.1.1.176" evidence="3"/>
<comment type="similarity">
    <text evidence="13">Belongs to the class I-like SAM-binding methyltransferase superfamily. RsmB/NOP family.</text>
</comment>
<dbReference type="Gene3D" id="3.40.50.150">
    <property type="entry name" value="Vaccinia Virus protein VP39"/>
    <property type="match status" value="1"/>
</dbReference>
<dbReference type="Pfam" id="PF22458">
    <property type="entry name" value="RsmF-B_ferredox"/>
    <property type="match status" value="1"/>
</dbReference>
<dbReference type="InterPro" id="IPR035926">
    <property type="entry name" value="NusB-like_sf"/>
</dbReference>
<dbReference type="GO" id="GO:0005737">
    <property type="term" value="C:cytoplasm"/>
    <property type="evidence" value="ECO:0007669"/>
    <property type="project" value="UniProtKB-SubCell"/>
</dbReference>
<dbReference type="InterPro" id="IPR004573">
    <property type="entry name" value="rRNA_ssu_MeTfrase_B"/>
</dbReference>
<dbReference type="InterPro" id="IPR001678">
    <property type="entry name" value="MeTrfase_RsmB-F_NOP2_dom"/>
</dbReference>
<evidence type="ECO:0000256" key="1">
    <source>
        <dbReference type="ARBA" id="ARBA00002724"/>
    </source>
</evidence>
<dbReference type="Proteomes" id="UP000051450">
    <property type="component" value="Unassembled WGS sequence"/>
</dbReference>
<dbReference type="InterPro" id="IPR023267">
    <property type="entry name" value="RCMT"/>
</dbReference>
<evidence type="ECO:0000313" key="15">
    <source>
        <dbReference type="EMBL" id="KRK46503.1"/>
    </source>
</evidence>
<evidence type="ECO:0000256" key="6">
    <source>
        <dbReference type="ARBA" id="ARBA00022603"/>
    </source>
</evidence>
<feature type="binding site" evidence="13">
    <location>
        <position position="316"/>
    </location>
    <ligand>
        <name>S-adenosyl-L-methionine</name>
        <dbReference type="ChEBI" id="CHEBI:59789"/>
    </ligand>
</feature>
<evidence type="ECO:0000256" key="10">
    <source>
        <dbReference type="ARBA" id="ARBA00030399"/>
    </source>
</evidence>
<evidence type="ECO:0000256" key="11">
    <source>
        <dbReference type="ARBA" id="ARBA00031088"/>
    </source>
</evidence>
<protein>
    <recommendedName>
        <fullName evidence="3">16S rRNA (cytosine(967)-C(5))-methyltransferase</fullName>
        <ecNumber evidence="3">2.1.1.176</ecNumber>
    </recommendedName>
    <alternativeName>
        <fullName evidence="10">16S rRNA m5C967 methyltransferase</fullName>
    </alternativeName>
    <alternativeName>
        <fullName evidence="11">rRNA (cytosine-C(5)-)-methyltransferase RsmB</fullName>
    </alternativeName>
</protein>
<evidence type="ECO:0000256" key="13">
    <source>
        <dbReference type="PROSITE-ProRule" id="PRU01023"/>
    </source>
</evidence>
<evidence type="ECO:0000256" key="4">
    <source>
        <dbReference type="ARBA" id="ARBA00022490"/>
    </source>
</evidence>
<gene>
    <name evidence="15" type="ORF">FC66_GL000126</name>
</gene>
<evidence type="ECO:0000256" key="3">
    <source>
        <dbReference type="ARBA" id="ARBA00012140"/>
    </source>
</evidence>
<evidence type="ECO:0000313" key="16">
    <source>
        <dbReference type="Proteomes" id="UP000051450"/>
    </source>
</evidence>
<dbReference type="PANTHER" id="PTHR22807">
    <property type="entry name" value="NOP2 YEAST -RELATED NOL1/NOP2/FMU SUN DOMAIN-CONTAINING"/>
    <property type="match status" value="1"/>
</dbReference>
<dbReference type="Gene3D" id="1.10.940.10">
    <property type="entry name" value="NusB-like"/>
    <property type="match status" value="1"/>
</dbReference>
<dbReference type="InterPro" id="IPR006027">
    <property type="entry name" value="NusB_RsmB_TIM44"/>
</dbReference>
<feature type="active site" description="Nucleophile" evidence="13">
    <location>
        <position position="388"/>
    </location>
</feature>
<dbReference type="EMBL" id="AZDI01000001">
    <property type="protein sequence ID" value="KRK46503.1"/>
    <property type="molecule type" value="Genomic_DNA"/>
</dbReference>
<reference evidence="15 16" key="1">
    <citation type="journal article" date="2015" name="Genome Announc.">
        <title>Expanding the biotechnology potential of lactobacilli through comparative genomics of 213 strains and associated genera.</title>
        <authorList>
            <person name="Sun Z."/>
            <person name="Harris H.M."/>
            <person name="McCann A."/>
            <person name="Guo C."/>
            <person name="Argimon S."/>
            <person name="Zhang W."/>
            <person name="Yang X."/>
            <person name="Jeffery I.B."/>
            <person name="Cooney J.C."/>
            <person name="Kagawa T.F."/>
            <person name="Liu W."/>
            <person name="Song Y."/>
            <person name="Salvetti E."/>
            <person name="Wrobel A."/>
            <person name="Rasinkangas P."/>
            <person name="Parkhill J."/>
            <person name="Rea M.C."/>
            <person name="O'Sullivan O."/>
            <person name="Ritari J."/>
            <person name="Douillard F.P."/>
            <person name="Paul Ross R."/>
            <person name="Yang R."/>
            <person name="Briner A.E."/>
            <person name="Felis G.E."/>
            <person name="de Vos W.M."/>
            <person name="Barrangou R."/>
            <person name="Klaenhammer T.R."/>
            <person name="Caufield P.W."/>
            <person name="Cui Y."/>
            <person name="Zhang H."/>
            <person name="O'Toole P.W."/>
        </authorList>
    </citation>
    <scope>NUCLEOTIDE SEQUENCE [LARGE SCALE GENOMIC DNA]</scope>
    <source>
        <strain evidence="15 16">DSM 15638</strain>
    </source>
</reference>
<dbReference type="InterPro" id="IPR054728">
    <property type="entry name" value="RsmB-like_ferredoxin"/>
</dbReference>
<accession>A0A0R1HUU8</accession>
<dbReference type="NCBIfam" id="TIGR00563">
    <property type="entry name" value="rsmB"/>
    <property type="match status" value="1"/>
</dbReference>
<comment type="caution">
    <text evidence="15">The sequence shown here is derived from an EMBL/GenBank/DDBJ whole genome shotgun (WGS) entry which is preliminary data.</text>
</comment>
<evidence type="ECO:0000256" key="7">
    <source>
        <dbReference type="ARBA" id="ARBA00022679"/>
    </source>
</evidence>
<name>A0A0R1HUU8_9LACO</name>
<evidence type="ECO:0000256" key="2">
    <source>
        <dbReference type="ARBA" id="ARBA00004496"/>
    </source>
</evidence>
<dbReference type="GO" id="GO:0006355">
    <property type="term" value="P:regulation of DNA-templated transcription"/>
    <property type="evidence" value="ECO:0007669"/>
    <property type="project" value="InterPro"/>
</dbReference>
<dbReference type="OrthoDB" id="9810297at2"/>
<evidence type="ECO:0000259" key="14">
    <source>
        <dbReference type="PROSITE" id="PS51686"/>
    </source>
</evidence>
<dbReference type="FunFam" id="3.40.50.150:FF:000022">
    <property type="entry name" value="Ribosomal RNA small subunit methyltransferase B"/>
    <property type="match status" value="1"/>
</dbReference>
<keyword evidence="8 13" id="KW-0949">S-adenosyl-L-methionine</keyword>
<dbReference type="GO" id="GO:0003723">
    <property type="term" value="F:RNA binding"/>
    <property type="evidence" value="ECO:0007669"/>
    <property type="project" value="UniProtKB-UniRule"/>
</dbReference>
<comment type="catalytic activity">
    <reaction evidence="12">
        <text>cytidine(967) in 16S rRNA + S-adenosyl-L-methionine = 5-methylcytidine(967) in 16S rRNA + S-adenosyl-L-homocysteine + H(+)</text>
        <dbReference type="Rhea" id="RHEA:42748"/>
        <dbReference type="Rhea" id="RHEA-COMP:10219"/>
        <dbReference type="Rhea" id="RHEA-COMP:10220"/>
        <dbReference type="ChEBI" id="CHEBI:15378"/>
        <dbReference type="ChEBI" id="CHEBI:57856"/>
        <dbReference type="ChEBI" id="CHEBI:59789"/>
        <dbReference type="ChEBI" id="CHEBI:74483"/>
        <dbReference type="ChEBI" id="CHEBI:82748"/>
        <dbReference type="EC" id="2.1.1.176"/>
    </reaction>
</comment>